<feature type="region of interest" description="Disordered" evidence="1">
    <location>
        <begin position="245"/>
        <end position="319"/>
    </location>
</feature>
<dbReference type="Gene3D" id="3.60.40.10">
    <property type="entry name" value="PPM-type phosphatase domain"/>
    <property type="match status" value="1"/>
</dbReference>
<keyword evidence="2" id="KW-0812">Transmembrane</keyword>
<organism evidence="3 4">
    <name type="scientific">Pseudarcicella hirudinis</name>
    <dbReference type="NCBI Taxonomy" id="1079859"/>
    <lineage>
        <taxon>Bacteria</taxon>
        <taxon>Pseudomonadati</taxon>
        <taxon>Bacteroidota</taxon>
        <taxon>Cytophagia</taxon>
        <taxon>Cytophagales</taxon>
        <taxon>Flectobacillaceae</taxon>
        <taxon>Pseudarcicella</taxon>
    </lineage>
</organism>
<feature type="compositionally biased region" description="Basic and acidic residues" evidence="1">
    <location>
        <begin position="301"/>
        <end position="319"/>
    </location>
</feature>
<evidence type="ECO:0000313" key="4">
    <source>
        <dbReference type="Proteomes" id="UP000199306"/>
    </source>
</evidence>
<protein>
    <submittedName>
        <fullName evidence="3">Uncharacterized protein</fullName>
    </submittedName>
</protein>
<dbReference type="InterPro" id="IPR036457">
    <property type="entry name" value="PPM-type-like_dom_sf"/>
</dbReference>
<accession>A0A1I5Y6N4</accession>
<dbReference type="RefSeq" id="WP_143095294.1">
    <property type="nucleotide sequence ID" value="NZ_FOXH01000017.1"/>
</dbReference>
<keyword evidence="2" id="KW-0472">Membrane</keyword>
<dbReference type="EMBL" id="FOXH01000017">
    <property type="protein sequence ID" value="SFQ39833.1"/>
    <property type="molecule type" value="Genomic_DNA"/>
</dbReference>
<keyword evidence="2" id="KW-1133">Transmembrane helix</keyword>
<dbReference type="OrthoDB" id="953991at2"/>
<proteinExistence type="predicted"/>
<feature type="compositionally biased region" description="Basic and acidic residues" evidence="1">
    <location>
        <begin position="271"/>
        <end position="284"/>
    </location>
</feature>
<evidence type="ECO:0000313" key="3">
    <source>
        <dbReference type="EMBL" id="SFQ39833.1"/>
    </source>
</evidence>
<evidence type="ECO:0000256" key="2">
    <source>
        <dbReference type="SAM" id="Phobius"/>
    </source>
</evidence>
<keyword evidence="4" id="KW-1185">Reference proteome</keyword>
<feature type="transmembrane region" description="Helical" evidence="2">
    <location>
        <begin position="177"/>
        <end position="198"/>
    </location>
</feature>
<dbReference type="STRING" id="1079859.SAMN04515674_11751"/>
<reference evidence="3 4" key="1">
    <citation type="submission" date="2016-10" db="EMBL/GenBank/DDBJ databases">
        <authorList>
            <person name="de Groot N.N."/>
        </authorList>
    </citation>
    <scope>NUCLEOTIDE SEQUENCE [LARGE SCALE GENOMIC DNA]</scope>
    <source>
        <strain evidence="4">E92,LMG 26720,CCM 7988</strain>
    </source>
</reference>
<dbReference type="SUPFAM" id="SSF81606">
    <property type="entry name" value="PP2C-like"/>
    <property type="match status" value="1"/>
</dbReference>
<dbReference type="AlphaFoldDB" id="A0A1I5Y6N4"/>
<evidence type="ECO:0000256" key="1">
    <source>
        <dbReference type="SAM" id="MobiDB-lite"/>
    </source>
</evidence>
<sequence length="377" mass="42710">MENNSLENTLDNRETESNYRALRDSVLQIYQFATRLSKDSSADNEVQISWDLGDTSLIDWISFSRCYLSRPGHKLQFLSKPSRLETIGFDLLEKDKLLICSDALREHLSDNEIDEILRESQGVESSCKNLLRIAYASNSTSNYNVVVMEVVNSKKVNLEPVKSKKTASESGKSAGKILFPLLGLLLFIGIGALIYWIINKNEFSKSQTFASTNTTENLPKDTIINYIPKDSIEIASEMLAKEFDEEKKKIQSDNSNLSEETTSSPNTVTTPKKEASKPESEPPKTKAASKPADDFNNFRSTPERESNPEKTVTFDRKREEQNLISLKAQQEKWKAIRDSLQKEVNEGNLAAKDQLKNSIEVLERVEKKIRISTQKLQ</sequence>
<gene>
    <name evidence="3" type="ORF">SAMN04515674_11751</name>
</gene>
<dbReference type="Proteomes" id="UP000199306">
    <property type="component" value="Unassembled WGS sequence"/>
</dbReference>
<name>A0A1I5Y6N4_9BACT</name>
<feature type="compositionally biased region" description="Polar residues" evidence="1">
    <location>
        <begin position="252"/>
        <end position="270"/>
    </location>
</feature>